<keyword evidence="8" id="KW-1185">Reference proteome</keyword>
<feature type="transmembrane region" description="Helical" evidence="6">
    <location>
        <begin position="220"/>
        <end position="238"/>
    </location>
</feature>
<evidence type="ECO:0000256" key="2">
    <source>
        <dbReference type="ARBA" id="ARBA00022475"/>
    </source>
</evidence>
<accession>A0A1H3YVQ9</accession>
<dbReference type="NCBIfam" id="TIGR03518">
    <property type="entry name" value="ABC_perm_GldF"/>
    <property type="match status" value="1"/>
</dbReference>
<protein>
    <submittedName>
        <fullName evidence="7">ABC-2 type transport system permease protein</fullName>
    </submittedName>
</protein>
<feature type="transmembrane region" description="Helical" evidence="6">
    <location>
        <begin position="56"/>
        <end position="73"/>
    </location>
</feature>
<keyword evidence="2" id="KW-1003">Cell membrane</keyword>
<reference evidence="7 8" key="1">
    <citation type="submission" date="2016-10" db="EMBL/GenBank/DDBJ databases">
        <authorList>
            <person name="de Groot N.N."/>
        </authorList>
    </citation>
    <scope>NUCLEOTIDE SEQUENCE [LARGE SCALE GENOMIC DNA]</scope>
    <source>
        <strain evidence="7 8">DSM 23581</strain>
    </source>
</reference>
<evidence type="ECO:0000313" key="8">
    <source>
        <dbReference type="Proteomes" id="UP000198820"/>
    </source>
</evidence>
<dbReference type="RefSeq" id="WP_093241016.1">
    <property type="nucleotide sequence ID" value="NZ_FNQF01000003.1"/>
</dbReference>
<keyword evidence="3 6" id="KW-0812">Transmembrane</keyword>
<sequence>MLAIFRKEFNSFFSSTIGYLIICIFLIATGLFVWVFDSNFNLFNFGYANLTPFFELMPWIFIFLVPAICMKSFSDEIKQGTIELLFTKPISTRALVYGKFLGAFSLSAIALAPTLLYIFTVDSLKQATSVVDYSAIATSYIGLLLIISVFASISLFSSVMSKNQITAFIIGVFICLILFFALSGLSTYQIFGSEIYAIEYLSLSYHYKAMSRGIIDTRNIIYLASISFLFLELTKVQLEKLKQ</sequence>
<dbReference type="GO" id="GO:0005886">
    <property type="term" value="C:plasma membrane"/>
    <property type="evidence" value="ECO:0007669"/>
    <property type="project" value="UniProtKB-SubCell"/>
</dbReference>
<dbReference type="PANTHER" id="PTHR30294:SF29">
    <property type="entry name" value="MULTIDRUG ABC TRANSPORTER PERMEASE YBHS-RELATED"/>
    <property type="match status" value="1"/>
</dbReference>
<dbReference type="InterPro" id="IPR051449">
    <property type="entry name" value="ABC-2_transporter_component"/>
</dbReference>
<dbReference type="PANTHER" id="PTHR30294">
    <property type="entry name" value="MEMBRANE COMPONENT OF ABC TRANSPORTER YHHJ-RELATED"/>
    <property type="match status" value="1"/>
</dbReference>
<organism evidence="7 8">
    <name type="scientific">Psychroflexus halocasei</name>
    <dbReference type="NCBI Taxonomy" id="908615"/>
    <lineage>
        <taxon>Bacteria</taxon>
        <taxon>Pseudomonadati</taxon>
        <taxon>Bacteroidota</taxon>
        <taxon>Flavobacteriia</taxon>
        <taxon>Flavobacteriales</taxon>
        <taxon>Flavobacteriaceae</taxon>
        <taxon>Psychroflexus</taxon>
    </lineage>
</organism>
<evidence type="ECO:0000313" key="7">
    <source>
        <dbReference type="EMBL" id="SEA15142.1"/>
    </source>
</evidence>
<dbReference type="STRING" id="908615.SAMN05421540_103261"/>
<feature type="transmembrane region" description="Helical" evidence="6">
    <location>
        <begin position="167"/>
        <end position="191"/>
    </location>
</feature>
<evidence type="ECO:0000256" key="4">
    <source>
        <dbReference type="ARBA" id="ARBA00022989"/>
    </source>
</evidence>
<gene>
    <name evidence="7" type="ORF">SAMN05421540_103261</name>
</gene>
<name>A0A1H3YVQ9_9FLAO</name>
<feature type="transmembrane region" description="Helical" evidence="6">
    <location>
        <begin position="139"/>
        <end position="160"/>
    </location>
</feature>
<keyword evidence="4 6" id="KW-1133">Transmembrane helix</keyword>
<dbReference type="InterPro" id="IPR019860">
    <property type="entry name" value="Motility-assoc_ABC_perm_GldF"/>
</dbReference>
<evidence type="ECO:0000256" key="1">
    <source>
        <dbReference type="ARBA" id="ARBA00004651"/>
    </source>
</evidence>
<dbReference type="GO" id="GO:0140359">
    <property type="term" value="F:ABC-type transporter activity"/>
    <property type="evidence" value="ECO:0007669"/>
    <property type="project" value="InterPro"/>
</dbReference>
<evidence type="ECO:0000256" key="6">
    <source>
        <dbReference type="SAM" id="Phobius"/>
    </source>
</evidence>
<evidence type="ECO:0000256" key="3">
    <source>
        <dbReference type="ARBA" id="ARBA00022692"/>
    </source>
</evidence>
<comment type="subcellular location">
    <subcellularLocation>
        <location evidence="1">Cell membrane</location>
        <topology evidence="1">Multi-pass membrane protein</topology>
    </subcellularLocation>
</comment>
<dbReference type="Pfam" id="PF12679">
    <property type="entry name" value="ABC2_membrane_2"/>
    <property type="match status" value="1"/>
</dbReference>
<feature type="transmembrane region" description="Helical" evidence="6">
    <location>
        <begin position="12"/>
        <end position="36"/>
    </location>
</feature>
<feature type="transmembrane region" description="Helical" evidence="6">
    <location>
        <begin position="94"/>
        <end position="119"/>
    </location>
</feature>
<dbReference type="AlphaFoldDB" id="A0A1H3YVQ9"/>
<dbReference type="Proteomes" id="UP000198820">
    <property type="component" value="Unassembled WGS sequence"/>
</dbReference>
<dbReference type="EMBL" id="FNQF01000003">
    <property type="protein sequence ID" value="SEA15142.1"/>
    <property type="molecule type" value="Genomic_DNA"/>
</dbReference>
<evidence type="ECO:0000256" key="5">
    <source>
        <dbReference type="ARBA" id="ARBA00023136"/>
    </source>
</evidence>
<keyword evidence="5 6" id="KW-0472">Membrane</keyword>
<proteinExistence type="predicted"/>